<evidence type="ECO:0000313" key="5">
    <source>
        <dbReference type="Proteomes" id="UP000195139"/>
    </source>
</evidence>
<sequence>MKKKALIGLGLFLCFSLGNIAVPAATGLTALTAEATTLATATTFKNHGQAIASEAVNVGEKQDLYVSGKVDRTAGIYWVQLWVNGNLITEKKVQDNVPVGDDFFFELPIQNSIHSLEDKVKVVGLSKSKEVMDESEVKLQDGAYTLIANEFTLMKDDVVTGIADPDIADVELAVNGVVVDHQDVDFDDQFTLNAKESIHFLDDFVEVIGYDYNGKDIKHVKVSVNPIKIVMDLKYFTLGDKYVEGTVSGEGVTKVLLYVNNKRQGNPVPVNSDGSFKLSARAIRALDDDVKIATLNDKETALAHFNVLVNPAGFSRPFIGQYSDKQSAAPGENVGFQTSFRNYGFPDEFGLGTETIPTAEWIKPEFYFYYQKDMEIASFTMGNGTEWAPLVSVTELDPTKVVYTELENRTFSGTEYKGFKLTFQYNLAINSSFGGTFLSGWLKTPVNKTNDLSVIAFGSSNSKVANYKPIVHAFKDSENLTQSNDPNKLIFGHKKTNYNVAY</sequence>
<gene>
    <name evidence="3" type="ORF">A5880_000429</name>
    <name evidence="4" type="ORF">A5880_002705</name>
</gene>
<dbReference type="EMBL" id="NGLE01000004">
    <property type="protein sequence ID" value="OTO05532.1"/>
    <property type="molecule type" value="Genomic_DNA"/>
</dbReference>
<dbReference type="STRING" id="1834181.A5880_002705"/>
<evidence type="ECO:0000259" key="2">
    <source>
        <dbReference type="Pfam" id="PF20622"/>
    </source>
</evidence>
<feature type="chain" id="PRO_5012602511" description="Bacterial Ig domain-containing protein" evidence="1">
    <location>
        <begin position="25"/>
        <end position="502"/>
    </location>
</feature>
<dbReference type="Pfam" id="PF20622">
    <property type="entry name" value="Big_15"/>
    <property type="match status" value="2"/>
</dbReference>
<reference evidence="3 5" key="2">
    <citation type="submission" date="2018-07" db="EMBL/GenBank/DDBJ databases">
        <title>The Genome Sequence of Enterococcus sp. DIV0659b.</title>
        <authorList>
            <consortium name="The Broad Institute Genomics Platform"/>
            <consortium name="The Broad Institute Genomic Center for Infectious Diseases"/>
            <person name="Earl A."/>
            <person name="Manson A."/>
            <person name="Schwartman J."/>
            <person name="Gilmore M."/>
            <person name="Abouelleil A."/>
            <person name="Cao P."/>
            <person name="Chapman S."/>
            <person name="Cusick C."/>
            <person name="Shea T."/>
            <person name="Young S."/>
            <person name="Neafsey D."/>
            <person name="Nusbaum C."/>
            <person name="Birren B."/>
        </authorList>
    </citation>
    <scope>NUCLEOTIDE SEQUENCE [LARGE SCALE GENOMIC DNA]</scope>
    <source>
        <strain evidence="3 5">4G2_DIV0659</strain>
    </source>
</reference>
<dbReference type="InterPro" id="IPR046746">
    <property type="entry name" value="Big_15"/>
</dbReference>
<proteinExistence type="predicted"/>
<dbReference type="AlphaFoldDB" id="A0A242C6W0"/>
<dbReference type="OrthoDB" id="2366114at2"/>
<feature type="domain" description="Bacterial Ig" evidence="2">
    <location>
        <begin position="235"/>
        <end position="309"/>
    </location>
</feature>
<organism evidence="4">
    <name type="scientific">Candidatus Enterococcus mansonii</name>
    <dbReference type="NCBI Taxonomy" id="1834181"/>
    <lineage>
        <taxon>Bacteria</taxon>
        <taxon>Bacillati</taxon>
        <taxon>Bacillota</taxon>
        <taxon>Bacilli</taxon>
        <taxon>Lactobacillales</taxon>
        <taxon>Enterococcaceae</taxon>
        <taxon>Enterococcus</taxon>
    </lineage>
</organism>
<dbReference type="Proteomes" id="UP000195139">
    <property type="component" value="Unassembled WGS sequence"/>
</dbReference>
<feature type="signal peptide" evidence="1">
    <location>
        <begin position="1"/>
        <end position="24"/>
    </location>
</feature>
<keyword evidence="1" id="KW-0732">Signal</keyword>
<reference evidence="4" key="1">
    <citation type="submission" date="2017-05" db="EMBL/GenBank/DDBJ databases">
        <title>The Genome Sequence of Enterococcus sp. 4G2_DIV0659.</title>
        <authorList>
            <consortium name="The Broad Institute Genomics Platform"/>
            <consortium name="The Broad Institute Genomic Center for Infectious Diseases"/>
            <person name="Earl A."/>
            <person name="Manson A."/>
            <person name="Schwartman J."/>
            <person name="Gilmore M."/>
            <person name="Abouelleil A."/>
            <person name="Cao P."/>
            <person name="Chapman S."/>
            <person name="Cusick C."/>
            <person name="Shea T."/>
            <person name="Young S."/>
            <person name="Neafsey D."/>
            <person name="Nusbaum C."/>
            <person name="Birren B."/>
        </authorList>
    </citation>
    <scope>NUCLEOTIDE SEQUENCE [LARGE SCALE GENOMIC DNA]</scope>
    <source>
        <strain evidence="4">4G2_DIV0659</strain>
    </source>
</reference>
<keyword evidence="5" id="KW-1185">Reference proteome</keyword>
<comment type="caution">
    <text evidence="4">The sequence shown here is derived from an EMBL/GenBank/DDBJ whole genome shotgun (WGS) entry which is preliminary data.</text>
</comment>
<feature type="domain" description="Bacterial Ig" evidence="2">
    <location>
        <begin position="145"/>
        <end position="225"/>
    </location>
</feature>
<dbReference type="RefSeq" id="WP_086331567.1">
    <property type="nucleotide sequence ID" value="NZ_NGLE02000001.1"/>
</dbReference>
<evidence type="ECO:0000313" key="4">
    <source>
        <dbReference type="EMBL" id="OTO05532.1"/>
    </source>
</evidence>
<name>A0A242C6W0_9ENTE</name>
<accession>A0A242C6W0</accession>
<dbReference type="EMBL" id="NGLE02000001">
    <property type="protein sequence ID" value="MEI5992890.1"/>
    <property type="molecule type" value="Genomic_DNA"/>
</dbReference>
<evidence type="ECO:0000313" key="3">
    <source>
        <dbReference type="EMBL" id="MEI5992890.1"/>
    </source>
</evidence>
<evidence type="ECO:0000256" key="1">
    <source>
        <dbReference type="SAM" id="SignalP"/>
    </source>
</evidence>
<protein>
    <recommendedName>
        <fullName evidence="2">Bacterial Ig domain-containing protein</fullName>
    </recommendedName>
</protein>